<dbReference type="eggNOG" id="ENOG502SI41">
    <property type="taxonomic scope" value="Eukaryota"/>
</dbReference>
<dbReference type="AlphaFoldDB" id="W3WK19"/>
<dbReference type="InterPro" id="IPR050471">
    <property type="entry name" value="AB_hydrolase"/>
</dbReference>
<evidence type="ECO:0000313" key="4">
    <source>
        <dbReference type="Proteomes" id="UP000030651"/>
    </source>
</evidence>
<evidence type="ECO:0000256" key="1">
    <source>
        <dbReference type="SAM" id="MobiDB-lite"/>
    </source>
</evidence>
<feature type="compositionally biased region" description="Polar residues" evidence="1">
    <location>
        <begin position="1"/>
        <end position="21"/>
    </location>
</feature>
<dbReference type="EMBL" id="KI912120">
    <property type="protein sequence ID" value="ETS74124.1"/>
    <property type="molecule type" value="Genomic_DNA"/>
</dbReference>
<dbReference type="OrthoDB" id="294702at2759"/>
<dbReference type="PANTHER" id="PTHR43433">
    <property type="entry name" value="HYDROLASE, ALPHA/BETA FOLD FAMILY PROTEIN"/>
    <property type="match status" value="1"/>
</dbReference>
<dbReference type="PANTHER" id="PTHR43433:SF10">
    <property type="entry name" value="AB HYDROLASE-1 DOMAIN-CONTAINING PROTEIN"/>
    <property type="match status" value="1"/>
</dbReference>
<dbReference type="InParanoid" id="W3WK19"/>
<dbReference type="RefSeq" id="XP_007840762.1">
    <property type="nucleotide sequence ID" value="XM_007842571.1"/>
</dbReference>
<dbReference type="GeneID" id="19279003"/>
<sequence>MSVSPTPGRAETSQNSSQEQHSVADPKVYLDDPRFSQSFTIPPGPNRSEPLTVTYSDFGYRNPDQPEREHVLLFCGPLMCTRFLHAAKDKLAKKYHVRIIHPDRPGIGGTTKADSQYRLETWLEIVPALLRHLDIAHVSIACHSAGTLYALHTLLHLRHLLHPERPYVAFCAPWILPSHSGVQTMKMTTALPAAVMRQFDGLARFVHSTVGPVVGFSGNLFQSVSSSAGSAKHPPVPGADADMVEYEDALMPRIIDRAYAESVQGMSQEIPLLFKKCGAGPRPDADAWGPWGDLDKYVPMLAAGDMDAGSASSSNQQGSVKLEVDAFFSEQDHMIGTSSGPEWFRQCWNSEGRGDKIEFHSHVVDRAEHDNILDLRFGVAERIFQNISDINQVGENR</sequence>
<keyword evidence="4" id="KW-1185">Reference proteome</keyword>
<name>W3WK19_PESFW</name>
<evidence type="ECO:0000259" key="2">
    <source>
        <dbReference type="Pfam" id="PF12697"/>
    </source>
</evidence>
<gene>
    <name evidence="3" type="ORF">PFICI_13990</name>
</gene>
<dbReference type="HOGENOM" id="CLU_041682_1_0_1"/>
<feature type="region of interest" description="Disordered" evidence="1">
    <location>
        <begin position="1"/>
        <end position="27"/>
    </location>
</feature>
<organism evidence="3 4">
    <name type="scientific">Pestalotiopsis fici (strain W106-1 / CGMCC3.15140)</name>
    <dbReference type="NCBI Taxonomy" id="1229662"/>
    <lineage>
        <taxon>Eukaryota</taxon>
        <taxon>Fungi</taxon>
        <taxon>Dikarya</taxon>
        <taxon>Ascomycota</taxon>
        <taxon>Pezizomycotina</taxon>
        <taxon>Sordariomycetes</taxon>
        <taxon>Xylariomycetidae</taxon>
        <taxon>Amphisphaeriales</taxon>
        <taxon>Sporocadaceae</taxon>
        <taxon>Pestalotiopsis</taxon>
    </lineage>
</organism>
<evidence type="ECO:0000313" key="3">
    <source>
        <dbReference type="EMBL" id="ETS74124.1"/>
    </source>
</evidence>
<dbReference type="InterPro" id="IPR029058">
    <property type="entry name" value="AB_hydrolase_fold"/>
</dbReference>
<dbReference type="Proteomes" id="UP000030651">
    <property type="component" value="Unassembled WGS sequence"/>
</dbReference>
<feature type="domain" description="AB hydrolase-1" evidence="2">
    <location>
        <begin position="94"/>
        <end position="303"/>
    </location>
</feature>
<dbReference type="OMA" id="DRPGMGN"/>
<dbReference type="SUPFAM" id="SSF53474">
    <property type="entry name" value="alpha/beta-Hydrolases"/>
    <property type="match status" value="1"/>
</dbReference>
<dbReference type="Gene3D" id="3.40.50.1820">
    <property type="entry name" value="alpha/beta hydrolase"/>
    <property type="match status" value="1"/>
</dbReference>
<dbReference type="Pfam" id="PF12697">
    <property type="entry name" value="Abhydrolase_6"/>
    <property type="match status" value="1"/>
</dbReference>
<dbReference type="InterPro" id="IPR000073">
    <property type="entry name" value="AB_hydrolase_1"/>
</dbReference>
<reference evidence="4" key="1">
    <citation type="journal article" date="2015" name="BMC Genomics">
        <title>Genomic and transcriptomic analysis of the endophytic fungus Pestalotiopsis fici reveals its lifestyle and high potential for synthesis of natural products.</title>
        <authorList>
            <person name="Wang X."/>
            <person name="Zhang X."/>
            <person name="Liu L."/>
            <person name="Xiang M."/>
            <person name="Wang W."/>
            <person name="Sun X."/>
            <person name="Che Y."/>
            <person name="Guo L."/>
            <person name="Liu G."/>
            <person name="Guo L."/>
            <person name="Wang C."/>
            <person name="Yin W.B."/>
            <person name="Stadler M."/>
            <person name="Zhang X."/>
            <person name="Liu X."/>
        </authorList>
    </citation>
    <scope>NUCLEOTIDE SEQUENCE [LARGE SCALE GENOMIC DNA]</scope>
    <source>
        <strain evidence="4">W106-1 / CGMCC3.15140</strain>
    </source>
</reference>
<accession>W3WK19</accession>
<protein>
    <recommendedName>
        <fullName evidence="2">AB hydrolase-1 domain-containing protein</fullName>
    </recommendedName>
</protein>
<dbReference type="KEGG" id="pfy:PFICI_13990"/>
<proteinExistence type="predicted"/>